<feature type="compositionally biased region" description="Acidic residues" evidence="1">
    <location>
        <begin position="218"/>
        <end position="244"/>
    </location>
</feature>
<evidence type="ECO:0000256" key="1">
    <source>
        <dbReference type="SAM" id="MobiDB-lite"/>
    </source>
</evidence>
<keyword evidence="3" id="KW-1185">Reference proteome</keyword>
<accession>A0A8H5ML95</accession>
<reference evidence="2 3" key="1">
    <citation type="submission" date="2020-05" db="EMBL/GenBank/DDBJ databases">
        <title>Identification and distribution of gene clusters putatively required for synthesis of sphingolipid metabolism inhibitors in phylogenetically diverse species of the filamentous fungus Fusarium.</title>
        <authorList>
            <person name="Kim H.-S."/>
            <person name="Busman M."/>
            <person name="Brown D.W."/>
            <person name="Divon H."/>
            <person name="Uhlig S."/>
            <person name="Proctor R.H."/>
        </authorList>
    </citation>
    <scope>NUCLEOTIDE SEQUENCE [LARGE SCALE GENOMIC DNA]</scope>
    <source>
        <strain evidence="2 3">NRRL 25196</strain>
    </source>
</reference>
<feature type="region of interest" description="Disordered" evidence="1">
    <location>
        <begin position="217"/>
        <end position="278"/>
    </location>
</feature>
<dbReference type="EMBL" id="JAAOAO010000641">
    <property type="protein sequence ID" value="KAF5534276.1"/>
    <property type="molecule type" value="Genomic_DNA"/>
</dbReference>
<gene>
    <name evidence="2" type="ORF">FNAPI_12427</name>
</gene>
<evidence type="ECO:0000313" key="2">
    <source>
        <dbReference type="EMBL" id="KAF5534276.1"/>
    </source>
</evidence>
<comment type="caution">
    <text evidence="2">The sequence shown here is derived from an EMBL/GenBank/DDBJ whole genome shotgun (WGS) entry which is preliminary data.</text>
</comment>
<name>A0A8H5ML95_9HYPO</name>
<organism evidence="2 3">
    <name type="scientific">Fusarium napiforme</name>
    <dbReference type="NCBI Taxonomy" id="42672"/>
    <lineage>
        <taxon>Eukaryota</taxon>
        <taxon>Fungi</taxon>
        <taxon>Dikarya</taxon>
        <taxon>Ascomycota</taxon>
        <taxon>Pezizomycotina</taxon>
        <taxon>Sordariomycetes</taxon>
        <taxon>Hypocreomycetidae</taxon>
        <taxon>Hypocreales</taxon>
        <taxon>Nectriaceae</taxon>
        <taxon>Fusarium</taxon>
        <taxon>Fusarium fujikuroi species complex</taxon>
    </lineage>
</organism>
<sequence>MDYSSILSKPKSFFGKQKVWMARGEDLALFNTHRPNLQNLLRHSCIPESSHNLWIGLYRIGTTEDEAKTFVVVSCTDRRIRRLTRDILSSCPIFQPGQALDRFKVISKATLPETACEPRPTMQDEQELECEPGLRNEDKGKNIANDEYKTIRISPSITGDRYLCRQVQARHVCGKGEVRFQTATAGPLINVDGRTYQLTVAHVVNFETKDIHDTIESTTEDWDDWDEESDDDVNSGCSVDEDVASWDISASRNSTPDASDNGIPSSLSSDSALEVATQQGESGIAITEATSPNEITIDEPVHPPSSTHPHLSKHPILEEFLVDHVSPNLGFAPGSENCQISSEMDYLLIPTNTDLQAGASPSKGAELVQTSDAFDLQYETDARSIIIATASLGYMEGVGTSGSAVFDKETGLLAGHIVLGCPEKNIWYMLPIVSVLLDLEIRFGQRGNCQIKIDVAAAMGSLCWHSHKSQLQITLLAHNLDIDTTMTDQWVAAAMSLNMIGMETANLEEPTELTQGFSDGPEIPEDQGSSQHVVSKLPSTTNWGKINRPIEGILKALRTENPIHLDQLSNRFGQSTHSPERDRRLLARFRNMESAFLETMALIISHPQTTSEDHQMAEISQTPANSLATTEISETVKTCNHDRKADPQPTAWMVNIFGPGMDKGAALERRETLALLQGKNLSSHNPDHEAYTPRCLYIKNPDPKRIVALYKVSSRFPMEPFQQLLFSYVTKQPEPMIKITQDVSNYQSFLRSERYWTAACLNDGLTDDTMMLSTKVEADSKYRTKPMSPRAYALEALATSLEKIVRYHRQIQLTVANALILSTVGQDILSGQVAIKTLASLSHYCGYKSAFQNSAMSKAISRL</sequence>
<dbReference type="Proteomes" id="UP000574317">
    <property type="component" value="Unassembled WGS sequence"/>
</dbReference>
<evidence type="ECO:0000313" key="3">
    <source>
        <dbReference type="Proteomes" id="UP000574317"/>
    </source>
</evidence>
<protein>
    <submittedName>
        <fullName evidence="2">Uncharacterized protein</fullName>
    </submittedName>
</protein>
<feature type="compositionally biased region" description="Polar residues" evidence="1">
    <location>
        <begin position="248"/>
        <end position="278"/>
    </location>
</feature>
<proteinExistence type="predicted"/>
<dbReference type="AlphaFoldDB" id="A0A8H5ML95"/>